<evidence type="ECO:0008006" key="3">
    <source>
        <dbReference type="Google" id="ProtNLM"/>
    </source>
</evidence>
<name>A0ABW6RYZ8_9NOCA</name>
<dbReference type="EMBL" id="JBIAQY010000004">
    <property type="protein sequence ID" value="MFF3569253.1"/>
    <property type="molecule type" value="Genomic_DNA"/>
</dbReference>
<comment type="caution">
    <text evidence="1">The sequence shown here is derived from an EMBL/GenBank/DDBJ whole genome shotgun (WGS) entry which is preliminary data.</text>
</comment>
<evidence type="ECO:0000313" key="2">
    <source>
        <dbReference type="Proteomes" id="UP001601992"/>
    </source>
</evidence>
<reference evidence="1 2" key="1">
    <citation type="submission" date="2024-10" db="EMBL/GenBank/DDBJ databases">
        <title>The Natural Products Discovery Center: Release of the First 8490 Sequenced Strains for Exploring Actinobacteria Biosynthetic Diversity.</title>
        <authorList>
            <person name="Kalkreuter E."/>
            <person name="Kautsar S.A."/>
            <person name="Yang D."/>
            <person name="Bader C.D."/>
            <person name="Teijaro C.N."/>
            <person name="Fluegel L."/>
            <person name="Davis C.M."/>
            <person name="Simpson J.R."/>
            <person name="Lauterbach L."/>
            <person name="Steele A.D."/>
            <person name="Gui C."/>
            <person name="Meng S."/>
            <person name="Li G."/>
            <person name="Viehrig K."/>
            <person name="Ye F."/>
            <person name="Su P."/>
            <person name="Kiefer A.F."/>
            <person name="Nichols A."/>
            <person name="Cepeda A.J."/>
            <person name="Yan W."/>
            <person name="Fan B."/>
            <person name="Jiang Y."/>
            <person name="Adhikari A."/>
            <person name="Zheng C.-J."/>
            <person name="Schuster L."/>
            <person name="Cowan T.M."/>
            <person name="Smanski M.J."/>
            <person name="Chevrette M.G."/>
            <person name="De Carvalho L.P.S."/>
            <person name="Shen B."/>
        </authorList>
    </citation>
    <scope>NUCLEOTIDE SEQUENCE [LARGE SCALE GENOMIC DNA]</scope>
    <source>
        <strain evidence="1 2">NPDC002593</strain>
    </source>
</reference>
<gene>
    <name evidence="1" type="ORF">ACFYXQ_15895</name>
</gene>
<keyword evidence="2" id="KW-1185">Reference proteome</keyword>
<evidence type="ECO:0000313" key="1">
    <source>
        <dbReference type="EMBL" id="MFF3569253.1"/>
    </source>
</evidence>
<accession>A0ABW6RYZ8</accession>
<organism evidence="1 2">
    <name type="scientific">Nocardia jiangxiensis</name>
    <dbReference type="NCBI Taxonomy" id="282685"/>
    <lineage>
        <taxon>Bacteria</taxon>
        <taxon>Bacillati</taxon>
        <taxon>Actinomycetota</taxon>
        <taxon>Actinomycetes</taxon>
        <taxon>Mycobacteriales</taxon>
        <taxon>Nocardiaceae</taxon>
        <taxon>Nocardia</taxon>
    </lineage>
</organism>
<sequence length="312" mass="33948">MPKRTNAFQTLVATINEHIRGEATVTESKMLQDLDTGTEREVDICIEHTIAGHLIRVCIECSSHKRPRDVSWVEQMHGKHLRLPTNLLVLASESGFTPAALKKARSYRIETAVPGSLPPSFGTDIVGKIDILGFGTMDLTPERIRLGVEATADDPEEIVVALSDNVIFRADGVPLGSAQGYANQVTGHLDVTTSDILRNAQGDETHFSIIVQPALLPDPETGEKVEIFLQKEEPTENYLRRITFVEISGPARVRVGEIPLTHGELQGTGYSTGSATLSNGEPVQVVATETAEGERQLTFRPLPAGRQVTGQQ</sequence>
<dbReference type="Proteomes" id="UP001601992">
    <property type="component" value="Unassembled WGS sequence"/>
</dbReference>
<protein>
    <recommendedName>
        <fullName evidence="3">Restriction endonuclease</fullName>
    </recommendedName>
</protein>
<proteinExistence type="predicted"/>
<dbReference type="RefSeq" id="WP_387404033.1">
    <property type="nucleotide sequence ID" value="NZ_JBIAQY010000004.1"/>
</dbReference>